<feature type="region of interest" description="Disordered" evidence="1">
    <location>
        <begin position="598"/>
        <end position="667"/>
    </location>
</feature>
<feature type="compositionally biased region" description="Basic and acidic residues" evidence="1">
    <location>
        <begin position="371"/>
        <end position="404"/>
    </location>
</feature>
<accession>A0A9P0AER5</accession>
<feature type="compositionally biased region" description="Basic and acidic residues" evidence="1">
    <location>
        <begin position="282"/>
        <end position="321"/>
    </location>
</feature>
<reference evidence="3" key="1">
    <citation type="submission" date="2021-12" db="EMBL/GenBank/DDBJ databases">
        <authorList>
            <person name="King R."/>
        </authorList>
    </citation>
    <scope>NUCLEOTIDE SEQUENCE</scope>
</reference>
<feature type="region of interest" description="Disordered" evidence="1">
    <location>
        <begin position="902"/>
        <end position="998"/>
    </location>
</feature>
<dbReference type="AlphaFoldDB" id="A0A9P0AER5"/>
<feature type="region of interest" description="Disordered" evidence="1">
    <location>
        <begin position="493"/>
        <end position="526"/>
    </location>
</feature>
<feature type="region of interest" description="Disordered" evidence="1">
    <location>
        <begin position="842"/>
        <end position="869"/>
    </location>
</feature>
<feature type="region of interest" description="Disordered" evidence="1">
    <location>
        <begin position="790"/>
        <end position="823"/>
    </location>
</feature>
<feature type="compositionally biased region" description="Basic and acidic residues" evidence="1">
    <location>
        <begin position="624"/>
        <end position="633"/>
    </location>
</feature>
<feature type="domain" description="DUF4485" evidence="2">
    <location>
        <begin position="29"/>
        <end position="95"/>
    </location>
</feature>
<keyword evidence="4" id="KW-1185">Reference proteome</keyword>
<feature type="region of interest" description="Disordered" evidence="1">
    <location>
        <begin position="107"/>
        <end position="439"/>
    </location>
</feature>
<feature type="compositionally biased region" description="Polar residues" evidence="1">
    <location>
        <begin position="406"/>
        <end position="418"/>
    </location>
</feature>
<protein>
    <recommendedName>
        <fullName evidence="2">DUF4485 domain-containing protein</fullName>
    </recommendedName>
</protein>
<feature type="compositionally biased region" description="Basic and acidic residues" evidence="1">
    <location>
        <begin position="330"/>
        <end position="346"/>
    </location>
</feature>
<dbReference type="InterPro" id="IPR027831">
    <property type="entry name" value="DUF4485"/>
</dbReference>
<feature type="region of interest" description="Disordered" evidence="1">
    <location>
        <begin position="704"/>
        <end position="738"/>
    </location>
</feature>
<evidence type="ECO:0000259" key="2">
    <source>
        <dbReference type="Pfam" id="PF14846"/>
    </source>
</evidence>
<feature type="compositionally biased region" description="Basic and acidic residues" evidence="1">
    <location>
        <begin position="164"/>
        <end position="179"/>
    </location>
</feature>
<sequence length="998" mass="111911">MKNANAKREPVHGASRPSSRCETYAFYSGFVAPLIQLLPKEKDQEVAQLWLNKLNSDENEVYRIQYVLLLFYALHRGKLSCPFDRPPPDGKLPRICNDCAETLAKCSGKKPDGGDRKTAKKSEKSSRKNSEEDVMESTEKIPEKKVVRCSEEHPKRNVSTSSRRSSDKSPEKRSRETTKKSVTGSLGEGFKNYFRRKSREGSEKSRGESPEEIRGENLWKNRGKSVVGSLKENPEKEFKRRALESFEQWPESGGRQRAGKGSSPMKNLENAVPKSTGRSPRRRAEDIVARSPGKKPDRSPDDNVTRSSGKRSEKSLEDRVVKNPGRRPGKKSEDGVERNPGKRSGESPEDGAGQSPWKSQEDVSAKSSGKRSRDLPENESAESPKERPGKSLEDKNRKRDERSPRKSSLGSVAVTQPAQGDDAGKSTGPRLIASKSYVTSKAAVSDTKIGKSLSIHVDIHLEFDKFHGLKLKPGANCRVVPGHNSLHDSTMKMLSSPTHTVPAKDANEVGNDIKSGPTAKEKEEETNKECLKFERQRAKCTVECMLKPKRVFDVDAKNIGENDKRGAHECVKDQDSSNPKEIDALLLDKLKFCPKVRHGGGSEGPDPCTEADSMDLEDSCSQDTDTHESEKFHLKSSGSTAKLKNGIRSSESARESSEKASKETSENAFTWTSETLCTGTSKKTSMGTFTFYPREGWKVVIEDKPSGDLQPEKGSDGMDPYQRNIDFEKSVSDSPSKNVIKKEFHETDPFYRILIKNEAVKDSSSPYKVKKEFDGMDSYQRNYDFEEFVKDLPSQNDTRQSLKPRRLLMKGSPGRPSDDDALGYKEKRKVSFPDQKTLEVQRFPESGLTRNNRYPDVKSSRYISRTSPEKLTDSEVVEMFISQLEDMKKTYDFHYEQLRTNQVASPRAESFGDKNPKVESSVEKNPRTENLRSGNSEIKNERTEKRGNTNPGTDSVRNKNLETQSPRKQNFKIKSEEIENPGTRLLGAQIPKPRAPGT</sequence>
<evidence type="ECO:0000313" key="4">
    <source>
        <dbReference type="Proteomes" id="UP001152759"/>
    </source>
</evidence>
<gene>
    <name evidence="3" type="ORF">BEMITA_LOCUS8035</name>
</gene>
<feature type="compositionally biased region" description="Basic and acidic residues" evidence="1">
    <location>
        <begin position="938"/>
        <end position="947"/>
    </location>
</feature>
<evidence type="ECO:0000313" key="3">
    <source>
        <dbReference type="EMBL" id="CAH0389176.1"/>
    </source>
</evidence>
<organism evidence="3 4">
    <name type="scientific">Bemisia tabaci</name>
    <name type="common">Sweetpotato whitefly</name>
    <name type="synonym">Aleurodes tabaci</name>
    <dbReference type="NCBI Taxonomy" id="7038"/>
    <lineage>
        <taxon>Eukaryota</taxon>
        <taxon>Metazoa</taxon>
        <taxon>Ecdysozoa</taxon>
        <taxon>Arthropoda</taxon>
        <taxon>Hexapoda</taxon>
        <taxon>Insecta</taxon>
        <taxon>Pterygota</taxon>
        <taxon>Neoptera</taxon>
        <taxon>Paraneoptera</taxon>
        <taxon>Hemiptera</taxon>
        <taxon>Sternorrhyncha</taxon>
        <taxon>Aleyrodoidea</taxon>
        <taxon>Aleyrodidae</taxon>
        <taxon>Aleyrodinae</taxon>
        <taxon>Bemisia</taxon>
    </lineage>
</organism>
<feature type="compositionally biased region" description="Basic and acidic residues" evidence="1">
    <location>
        <begin position="910"/>
        <end position="930"/>
    </location>
</feature>
<dbReference type="Proteomes" id="UP001152759">
    <property type="component" value="Chromosome 4"/>
</dbReference>
<feature type="compositionally biased region" description="Basic and acidic residues" evidence="1">
    <location>
        <begin position="704"/>
        <end position="716"/>
    </location>
</feature>
<dbReference type="Pfam" id="PF14846">
    <property type="entry name" value="DUF4485"/>
    <property type="match status" value="1"/>
</dbReference>
<evidence type="ECO:0000256" key="1">
    <source>
        <dbReference type="SAM" id="MobiDB-lite"/>
    </source>
</evidence>
<feature type="compositionally biased region" description="Basic and acidic residues" evidence="1">
    <location>
        <begin position="232"/>
        <end position="244"/>
    </location>
</feature>
<proteinExistence type="predicted"/>
<name>A0A9P0AER5_BEMTA</name>
<feature type="compositionally biased region" description="Basic and acidic residues" evidence="1">
    <location>
        <begin position="199"/>
        <end position="219"/>
    </location>
</feature>
<dbReference type="EMBL" id="OU963865">
    <property type="protein sequence ID" value="CAH0389176.1"/>
    <property type="molecule type" value="Genomic_DNA"/>
</dbReference>
<feature type="compositionally biased region" description="Basic and acidic residues" evidence="1">
    <location>
        <begin position="651"/>
        <end position="665"/>
    </location>
</feature>
<feature type="compositionally biased region" description="Basic and acidic residues" evidence="1">
    <location>
        <begin position="109"/>
        <end position="155"/>
    </location>
</feature>